<evidence type="ECO:0000313" key="6">
    <source>
        <dbReference type="Proteomes" id="UP001500841"/>
    </source>
</evidence>
<evidence type="ECO:0000313" key="5">
    <source>
        <dbReference type="EMBL" id="GAA4102474.1"/>
    </source>
</evidence>
<feature type="domain" description="CusB-like beta-barrel" evidence="3">
    <location>
        <begin position="230"/>
        <end position="300"/>
    </location>
</feature>
<accession>A0ABP7X1M8</accession>
<dbReference type="InterPro" id="IPR006143">
    <property type="entry name" value="RND_pump_MFP"/>
</dbReference>
<dbReference type="PANTHER" id="PTHR30469">
    <property type="entry name" value="MULTIDRUG RESISTANCE PROTEIN MDTA"/>
    <property type="match status" value="1"/>
</dbReference>
<feature type="domain" description="YknX-like C-terminal permuted SH3-like" evidence="4">
    <location>
        <begin position="307"/>
        <end position="375"/>
    </location>
</feature>
<dbReference type="InterPro" id="IPR058637">
    <property type="entry name" value="YknX-like_C"/>
</dbReference>
<proteinExistence type="inferred from homology"/>
<dbReference type="Gene3D" id="2.40.30.170">
    <property type="match status" value="1"/>
</dbReference>
<sequence length="380" mass="41129">MHVSTKTQLTINMKKFIYIPALVLLAACSQKPKDKATELADLKKQQADINSKIAALQASTGAGRDSSKSTDISVLKIAETNFTHYVDVQGKIDAKDNVTAYPQSPGVITKIYVVPGQHVSRGQLLVQLDNSVLRENIAQAESQANLTKTLFERQKNLWDQKIGTEVQFLQAQTQMKTAQKAVDGLRQQADLYRIISPISGTIDQMDLKLGQVAQPGVTGIRIVNADVLKVKADVPESYASRVNQGDNVKIVVPDANDSLSARLTFAAKAIDPTSRSFAIEIALPTRKTLRPNMTAIIKIADYSNNKAIVIPLNAIQKSEQGDYVYVNDNGVAKRKNIKVGSSYGSLSEILSGLTPGDQLITAGASDLNDGDKVNVLQSAI</sequence>
<keyword evidence="6" id="KW-1185">Reference proteome</keyword>
<evidence type="ECO:0000259" key="2">
    <source>
        <dbReference type="Pfam" id="PF25893"/>
    </source>
</evidence>
<dbReference type="InterPro" id="IPR058792">
    <property type="entry name" value="Beta-barrel_RND_2"/>
</dbReference>
<feature type="domain" description="CzcB-like alpha-helical hairpin" evidence="2">
    <location>
        <begin position="133"/>
        <end position="188"/>
    </location>
</feature>
<dbReference type="Proteomes" id="UP001500841">
    <property type="component" value="Unassembled WGS sequence"/>
</dbReference>
<evidence type="ECO:0000259" key="4">
    <source>
        <dbReference type="Pfam" id="PF25989"/>
    </source>
</evidence>
<gene>
    <name evidence="5" type="ORF">GCM10022392_29430</name>
</gene>
<dbReference type="SUPFAM" id="SSF111369">
    <property type="entry name" value="HlyD-like secretion proteins"/>
    <property type="match status" value="1"/>
</dbReference>
<evidence type="ECO:0000259" key="3">
    <source>
        <dbReference type="Pfam" id="PF25954"/>
    </source>
</evidence>
<dbReference type="InterPro" id="IPR058648">
    <property type="entry name" value="HH_CzcB-like"/>
</dbReference>
<dbReference type="Pfam" id="PF25989">
    <property type="entry name" value="YknX_C"/>
    <property type="match status" value="1"/>
</dbReference>
<dbReference type="PANTHER" id="PTHR30469:SF15">
    <property type="entry name" value="HLYD FAMILY OF SECRETION PROTEINS"/>
    <property type="match status" value="1"/>
</dbReference>
<comment type="similarity">
    <text evidence="1">Belongs to the membrane fusion protein (MFP) (TC 8.A.1) family.</text>
</comment>
<organism evidence="5 6">
    <name type="scientific">Mucilaginibacter panaciglaebae</name>
    <dbReference type="NCBI Taxonomy" id="502331"/>
    <lineage>
        <taxon>Bacteria</taxon>
        <taxon>Pseudomonadati</taxon>
        <taxon>Bacteroidota</taxon>
        <taxon>Sphingobacteriia</taxon>
        <taxon>Sphingobacteriales</taxon>
        <taxon>Sphingobacteriaceae</taxon>
        <taxon>Mucilaginibacter</taxon>
    </lineage>
</organism>
<protein>
    <submittedName>
        <fullName evidence="5">Efflux RND transporter periplasmic adaptor subunit</fullName>
    </submittedName>
</protein>
<dbReference type="PROSITE" id="PS51257">
    <property type="entry name" value="PROKAR_LIPOPROTEIN"/>
    <property type="match status" value="1"/>
</dbReference>
<dbReference type="NCBIfam" id="TIGR01730">
    <property type="entry name" value="RND_mfp"/>
    <property type="match status" value="1"/>
</dbReference>
<dbReference type="Gene3D" id="1.10.287.470">
    <property type="entry name" value="Helix hairpin bin"/>
    <property type="match status" value="1"/>
</dbReference>
<name>A0ABP7X1M8_9SPHI</name>
<dbReference type="Pfam" id="PF25893">
    <property type="entry name" value="HH_CzcB"/>
    <property type="match status" value="1"/>
</dbReference>
<dbReference type="Gene3D" id="2.40.50.100">
    <property type="match status" value="1"/>
</dbReference>
<dbReference type="Pfam" id="PF25954">
    <property type="entry name" value="Beta-barrel_RND_2"/>
    <property type="match status" value="1"/>
</dbReference>
<reference evidence="6" key="1">
    <citation type="journal article" date="2019" name="Int. J. Syst. Evol. Microbiol.">
        <title>The Global Catalogue of Microorganisms (GCM) 10K type strain sequencing project: providing services to taxonomists for standard genome sequencing and annotation.</title>
        <authorList>
            <consortium name="The Broad Institute Genomics Platform"/>
            <consortium name="The Broad Institute Genome Sequencing Center for Infectious Disease"/>
            <person name="Wu L."/>
            <person name="Ma J."/>
        </authorList>
    </citation>
    <scope>NUCLEOTIDE SEQUENCE [LARGE SCALE GENOMIC DNA]</scope>
    <source>
        <strain evidence="6">JCM 17085</strain>
    </source>
</reference>
<evidence type="ECO:0000256" key="1">
    <source>
        <dbReference type="ARBA" id="ARBA00009477"/>
    </source>
</evidence>
<dbReference type="Gene3D" id="2.40.420.20">
    <property type="match status" value="1"/>
</dbReference>
<dbReference type="EMBL" id="BAABCV010000011">
    <property type="protein sequence ID" value="GAA4102474.1"/>
    <property type="molecule type" value="Genomic_DNA"/>
</dbReference>
<comment type="caution">
    <text evidence="5">The sequence shown here is derived from an EMBL/GenBank/DDBJ whole genome shotgun (WGS) entry which is preliminary data.</text>
</comment>